<dbReference type="AlphaFoldDB" id="A0A1S3YN39"/>
<protein>
    <recommendedName>
        <fullName evidence="1">Reverse transcriptase domain-containing protein</fullName>
    </recommendedName>
</protein>
<accession>A0A1S3YN39</accession>
<dbReference type="Pfam" id="PF00078">
    <property type="entry name" value="RVT_1"/>
    <property type="match status" value="1"/>
</dbReference>
<organism evidence="2 3">
    <name type="scientific">Nicotiana tabacum</name>
    <name type="common">Common tobacco</name>
    <dbReference type="NCBI Taxonomy" id="4097"/>
    <lineage>
        <taxon>Eukaryota</taxon>
        <taxon>Viridiplantae</taxon>
        <taxon>Streptophyta</taxon>
        <taxon>Embryophyta</taxon>
        <taxon>Tracheophyta</taxon>
        <taxon>Spermatophyta</taxon>
        <taxon>Magnoliopsida</taxon>
        <taxon>eudicotyledons</taxon>
        <taxon>Gunneridae</taxon>
        <taxon>Pentapetalae</taxon>
        <taxon>asterids</taxon>
        <taxon>lamiids</taxon>
        <taxon>Solanales</taxon>
        <taxon>Solanaceae</taxon>
        <taxon>Nicotianoideae</taxon>
        <taxon>Nicotianeae</taxon>
        <taxon>Nicotiana</taxon>
    </lineage>
</organism>
<dbReference type="InterPro" id="IPR000477">
    <property type="entry name" value="RT_dom"/>
</dbReference>
<evidence type="ECO:0000259" key="1">
    <source>
        <dbReference type="Pfam" id="PF00078"/>
    </source>
</evidence>
<keyword evidence="2" id="KW-1185">Reference proteome</keyword>
<dbReference type="GeneID" id="107777786"/>
<dbReference type="Proteomes" id="UP000790787">
    <property type="component" value="Chromosome 24"/>
</dbReference>
<sequence>MGTKEPSQHNTTLPVGAKEKQDDRGKAMQNIIELNFTSFPTLTPIPMKNIFEVVSTSRYEDQIPHGDRGGNTIVPFSFFNIWTEHDDFTQLVTSIRSSHSPQGSLKSVWARLKDLNLALKSLNSKEFSGITHKIEKARIELSDIQGKISQGCTDTLLNMEKKVILNLEKWSLIEESVLQQKAIAKWIQPGDSNSKYFTAVMKDRSQEKQIIKTTTLLGDKLTDLDAIKREIVDFYKSLMGTTATTLPAINRIYMKHGPTLSYQQRVDLYTEIIDVVKEFFTIGKLYKAINCTTITLVPKVNKPTTVKEYILIACCSILYKMISKILASRLQKVMPYTICEAHASFIHSRKITDNVILAHELVKSYTNAQISPICMIKIDLQKDYDLVEWIFLQQVIKEIRFTDRFIRWIMELTEYLSRSLHELKKEPDFQYHPRCRKLGITHMSFAENLLLFAKGNLSFVATLYKCFTRFSQASCFHANLGKSSVYFGGVKQVVKDQILAHLGFTSGSLPFKYLDIPLSTKKIALIEWQPLIEKITSKISSSTTKKLSNAGRVQLVQFVIFCIQAY</sequence>
<dbReference type="OrthoDB" id="1747049at2759"/>
<evidence type="ECO:0000313" key="2">
    <source>
        <dbReference type="Proteomes" id="UP000790787"/>
    </source>
</evidence>
<name>A0A1S3YN39_TOBAC</name>
<dbReference type="KEGG" id="nta:107777786"/>
<reference evidence="3" key="2">
    <citation type="submission" date="2025-08" db="UniProtKB">
        <authorList>
            <consortium name="RefSeq"/>
        </authorList>
    </citation>
    <scope>IDENTIFICATION</scope>
</reference>
<dbReference type="PANTHER" id="PTHR33116">
    <property type="entry name" value="REVERSE TRANSCRIPTASE ZINC-BINDING DOMAIN-CONTAINING PROTEIN-RELATED-RELATED"/>
    <property type="match status" value="1"/>
</dbReference>
<dbReference type="CDD" id="cd01650">
    <property type="entry name" value="RT_nLTR_like"/>
    <property type="match status" value="1"/>
</dbReference>
<dbReference type="RefSeq" id="XP_016453422.1">
    <property type="nucleotide sequence ID" value="XM_016597936.1"/>
</dbReference>
<dbReference type="PANTHER" id="PTHR33116:SF66">
    <property type="entry name" value="REVERSE TRANSCRIPTASE ZINC-BINDING DOMAIN-CONTAINING PROTEIN"/>
    <property type="match status" value="1"/>
</dbReference>
<evidence type="ECO:0000313" key="3">
    <source>
        <dbReference type="RefSeq" id="XP_016453422.1"/>
    </source>
</evidence>
<dbReference type="PaxDb" id="4097-A0A1S3YN39"/>
<gene>
    <name evidence="3" type="primary">LOC107777786</name>
</gene>
<reference evidence="2" key="1">
    <citation type="journal article" date="2014" name="Nat. Commun.">
        <title>The tobacco genome sequence and its comparison with those of tomato and potato.</title>
        <authorList>
            <person name="Sierro N."/>
            <person name="Battey J.N."/>
            <person name="Ouadi S."/>
            <person name="Bakaher N."/>
            <person name="Bovet L."/>
            <person name="Willig A."/>
            <person name="Goepfert S."/>
            <person name="Peitsch M.C."/>
            <person name="Ivanov N.V."/>
        </authorList>
    </citation>
    <scope>NUCLEOTIDE SEQUENCE [LARGE SCALE GENOMIC DNA]</scope>
</reference>
<proteinExistence type="predicted"/>